<accession>A0ABD3EZ90</accession>
<evidence type="ECO:0008006" key="3">
    <source>
        <dbReference type="Google" id="ProtNLM"/>
    </source>
</evidence>
<organism evidence="1 2">
    <name type="scientific">Phytophthora oleae</name>
    <dbReference type="NCBI Taxonomy" id="2107226"/>
    <lineage>
        <taxon>Eukaryota</taxon>
        <taxon>Sar</taxon>
        <taxon>Stramenopiles</taxon>
        <taxon>Oomycota</taxon>
        <taxon>Peronosporomycetes</taxon>
        <taxon>Peronosporales</taxon>
        <taxon>Peronosporaceae</taxon>
        <taxon>Phytophthora</taxon>
    </lineage>
</organism>
<dbReference type="PANTHER" id="PTHR48040:SF13">
    <property type="entry name" value="ABC TRANSPORTER G FAMILY MEMBER 31"/>
    <property type="match status" value="1"/>
</dbReference>
<sequence>MGSSGGGKTTLRDVIAGRKAGGKIAGRIMQNIFKAVSVDCEQMDVHSEAAMDASIPDTKKYASVNECIE</sequence>
<dbReference type="Proteomes" id="UP001632037">
    <property type="component" value="Unassembled WGS sequence"/>
</dbReference>
<evidence type="ECO:0000313" key="1">
    <source>
        <dbReference type="EMBL" id="KAL3658279.1"/>
    </source>
</evidence>
<keyword evidence="2" id="KW-1185">Reference proteome</keyword>
<proteinExistence type="predicted"/>
<evidence type="ECO:0000313" key="2">
    <source>
        <dbReference type="Proteomes" id="UP001632037"/>
    </source>
</evidence>
<dbReference type="AlphaFoldDB" id="A0ABD3EZ90"/>
<name>A0ABD3EZ90_9STRA</name>
<dbReference type="PANTHER" id="PTHR48040">
    <property type="entry name" value="PLEIOTROPIC DRUG RESISTANCE PROTEIN 1-LIKE ISOFORM X1"/>
    <property type="match status" value="1"/>
</dbReference>
<dbReference type="EMBL" id="JBIMZQ010000055">
    <property type="protein sequence ID" value="KAL3658279.1"/>
    <property type="molecule type" value="Genomic_DNA"/>
</dbReference>
<protein>
    <recommendedName>
        <fullName evidence="3">ABC transporter domain-containing protein</fullName>
    </recommendedName>
</protein>
<comment type="caution">
    <text evidence="1">The sequence shown here is derived from an EMBL/GenBank/DDBJ whole genome shotgun (WGS) entry which is preliminary data.</text>
</comment>
<gene>
    <name evidence="1" type="ORF">V7S43_016668</name>
</gene>
<reference evidence="1 2" key="1">
    <citation type="submission" date="2024-09" db="EMBL/GenBank/DDBJ databases">
        <title>Genome sequencing and assembly of Phytophthora oleae, isolate VK10A, causative agent of rot of olive drupes.</title>
        <authorList>
            <person name="Conti Taguali S."/>
            <person name="Riolo M."/>
            <person name="La Spada F."/>
            <person name="Cacciola S.O."/>
            <person name="Dionisio G."/>
        </authorList>
    </citation>
    <scope>NUCLEOTIDE SEQUENCE [LARGE SCALE GENOMIC DNA]</scope>
    <source>
        <strain evidence="1 2">VK10A</strain>
    </source>
</reference>